<dbReference type="EMBL" id="NOXT01000123">
    <property type="protein sequence ID" value="OYQ25029.1"/>
    <property type="molecule type" value="Genomic_DNA"/>
</dbReference>
<dbReference type="RefSeq" id="WP_094474857.1">
    <property type="nucleotide sequence ID" value="NZ_NOXT01000123.1"/>
</dbReference>
<dbReference type="CDD" id="cd04301">
    <property type="entry name" value="NAT_SF"/>
    <property type="match status" value="1"/>
</dbReference>
<evidence type="ECO:0000259" key="3">
    <source>
        <dbReference type="PROSITE" id="PS51186"/>
    </source>
</evidence>
<protein>
    <submittedName>
        <fullName evidence="4">GNAT family N-acetyltransferase</fullName>
    </submittedName>
</protein>
<keyword evidence="2" id="KW-0012">Acyltransferase</keyword>
<organism evidence="4 5">
    <name type="scientific">Sandarakinorhabdus cyanobacteriorum</name>
    <dbReference type="NCBI Taxonomy" id="1981098"/>
    <lineage>
        <taxon>Bacteria</taxon>
        <taxon>Pseudomonadati</taxon>
        <taxon>Pseudomonadota</taxon>
        <taxon>Alphaproteobacteria</taxon>
        <taxon>Sphingomonadales</taxon>
        <taxon>Sphingosinicellaceae</taxon>
        <taxon>Sandarakinorhabdus</taxon>
    </lineage>
</organism>
<dbReference type="Proteomes" id="UP000216991">
    <property type="component" value="Unassembled WGS sequence"/>
</dbReference>
<accession>A0A255Y731</accession>
<name>A0A255Y731_9SPHN</name>
<evidence type="ECO:0000256" key="1">
    <source>
        <dbReference type="ARBA" id="ARBA00022679"/>
    </source>
</evidence>
<proteinExistence type="predicted"/>
<comment type="caution">
    <text evidence="4">The sequence shown here is derived from an EMBL/GenBank/DDBJ whole genome shotgun (WGS) entry which is preliminary data.</text>
</comment>
<dbReference type="SUPFAM" id="SSF55729">
    <property type="entry name" value="Acyl-CoA N-acyltransferases (Nat)"/>
    <property type="match status" value="1"/>
</dbReference>
<dbReference type="OrthoDB" id="275336at2"/>
<dbReference type="PROSITE" id="PS51186">
    <property type="entry name" value="GNAT"/>
    <property type="match status" value="1"/>
</dbReference>
<dbReference type="Gene3D" id="3.40.630.30">
    <property type="match status" value="1"/>
</dbReference>
<dbReference type="PANTHER" id="PTHR43800">
    <property type="entry name" value="PEPTIDYL-LYSINE N-ACETYLTRANSFERASE YJAB"/>
    <property type="match status" value="1"/>
</dbReference>
<dbReference type="InterPro" id="IPR000182">
    <property type="entry name" value="GNAT_dom"/>
</dbReference>
<dbReference type="GO" id="GO:0016747">
    <property type="term" value="F:acyltransferase activity, transferring groups other than amino-acyl groups"/>
    <property type="evidence" value="ECO:0007669"/>
    <property type="project" value="InterPro"/>
</dbReference>
<sequence length="194" mass="21697">MSITIVPKGQLATIVTCLEMRVRPAPALPARSALKLVRWPAPVDLALYRALFRRIGAPWLWRGRLVLDDAGLSAALNAETCEVHVAARRDGTAMGLIELDFSAPRVCEIVYFGLEPGMTGRGHGRWLMDHALRLAWRDGIERVWLHTCDLDHPAALAFYQRAGFTPYERWVETYPDPRVDGTYADNPAPQVPVI</sequence>
<keyword evidence="5" id="KW-1185">Reference proteome</keyword>
<evidence type="ECO:0000313" key="4">
    <source>
        <dbReference type="EMBL" id="OYQ25029.1"/>
    </source>
</evidence>
<dbReference type="InterPro" id="IPR016181">
    <property type="entry name" value="Acyl_CoA_acyltransferase"/>
</dbReference>
<dbReference type="PANTHER" id="PTHR43800:SF1">
    <property type="entry name" value="PEPTIDYL-LYSINE N-ACETYLTRANSFERASE YJAB"/>
    <property type="match status" value="1"/>
</dbReference>
<keyword evidence="1 4" id="KW-0808">Transferase</keyword>
<dbReference type="AlphaFoldDB" id="A0A255Y731"/>
<gene>
    <name evidence="4" type="ORF">CHU93_14440</name>
</gene>
<feature type="domain" description="N-acetyltransferase" evidence="3">
    <location>
        <begin position="35"/>
        <end position="189"/>
    </location>
</feature>
<evidence type="ECO:0000313" key="5">
    <source>
        <dbReference type="Proteomes" id="UP000216991"/>
    </source>
</evidence>
<reference evidence="4 5" key="1">
    <citation type="submission" date="2017-07" db="EMBL/GenBank/DDBJ databases">
        <title>Sandarakinorhabdus cyanobacteriorum sp. nov., a novel bacterium isolated from cyanobacterial aggregates in a eutrophic lake.</title>
        <authorList>
            <person name="Cai H."/>
        </authorList>
    </citation>
    <scope>NUCLEOTIDE SEQUENCE [LARGE SCALE GENOMIC DNA]</scope>
    <source>
        <strain evidence="4 5">TH057</strain>
    </source>
</reference>
<evidence type="ECO:0000256" key="2">
    <source>
        <dbReference type="ARBA" id="ARBA00023315"/>
    </source>
</evidence>
<dbReference type="Pfam" id="PF00583">
    <property type="entry name" value="Acetyltransf_1"/>
    <property type="match status" value="1"/>
</dbReference>